<dbReference type="InterPro" id="IPR036291">
    <property type="entry name" value="NAD(P)-bd_dom_sf"/>
</dbReference>
<evidence type="ECO:0000256" key="1">
    <source>
        <dbReference type="ARBA" id="ARBA00006484"/>
    </source>
</evidence>
<reference evidence="4 5" key="1">
    <citation type="journal article" date="2010" name="Science">
        <title>Genomic comparison of the ants Camponotus floridanus and Harpegnathos saltator.</title>
        <authorList>
            <person name="Bonasio R."/>
            <person name="Zhang G."/>
            <person name="Ye C."/>
            <person name="Mutti N.S."/>
            <person name="Fang X."/>
            <person name="Qin N."/>
            <person name="Donahue G."/>
            <person name="Yang P."/>
            <person name="Li Q."/>
            <person name="Li C."/>
            <person name="Zhang P."/>
            <person name="Huang Z."/>
            <person name="Berger S.L."/>
            <person name="Reinberg D."/>
            <person name="Wang J."/>
            <person name="Liebig J."/>
        </authorList>
    </citation>
    <scope>NUCLEOTIDE SEQUENCE [LARGE SCALE GENOMIC DNA]</scope>
    <source>
        <strain evidence="4 5">R22 G/1</strain>
    </source>
</reference>
<dbReference type="PANTHER" id="PTHR43115:SF4">
    <property type="entry name" value="DEHYDROGENASE_REDUCTASE SDR FAMILY MEMBER 11"/>
    <property type="match status" value="1"/>
</dbReference>
<dbReference type="Gene3D" id="3.40.50.720">
    <property type="entry name" value="NAD(P)-binding Rossmann-like Domain"/>
    <property type="match status" value="1"/>
</dbReference>
<evidence type="ECO:0000313" key="5">
    <source>
        <dbReference type="Proteomes" id="UP000008237"/>
    </source>
</evidence>
<dbReference type="PRINTS" id="PR00081">
    <property type="entry name" value="GDHRDH"/>
</dbReference>
<dbReference type="STRING" id="610380.E2BNE3"/>
<evidence type="ECO:0000256" key="3">
    <source>
        <dbReference type="RuleBase" id="RU000363"/>
    </source>
</evidence>
<organism evidence="5">
    <name type="scientific">Harpegnathos saltator</name>
    <name type="common">Jerdon's jumping ant</name>
    <dbReference type="NCBI Taxonomy" id="610380"/>
    <lineage>
        <taxon>Eukaryota</taxon>
        <taxon>Metazoa</taxon>
        <taxon>Ecdysozoa</taxon>
        <taxon>Arthropoda</taxon>
        <taxon>Hexapoda</taxon>
        <taxon>Insecta</taxon>
        <taxon>Pterygota</taxon>
        <taxon>Neoptera</taxon>
        <taxon>Endopterygota</taxon>
        <taxon>Hymenoptera</taxon>
        <taxon>Apocrita</taxon>
        <taxon>Aculeata</taxon>
        <taxon>Formicoidea</taxon>
        <taxon>Formicidae</taxon>
        <taxon>Ponerinae</taxon>
        <taxon>Ponerini</taxon>
        <taxon>Harpegnathos</taxon>
    </lineage>
</organism>
<sequence>MERWVGKIAVVTGASAGIGAAIARSLARQGMTVAGFARRVENMKEIADSLEDSSGKLYPVECDVTKEESVIAAFAWVKDNLGPVNVLVNSAGITKESSLADGSLEEWRSVFDVNVLGLCLCTREAVRAMRETGEDSLVIHVNSLAGERIPFVPGFSAYPASKRAVTGLAQSLRHELAGTRIRVTVRRLERDELHELNILKYINAQTNVTTPRKLRSISPGLVATEFMASYSMFSEEAMMAMPTLNPDDVAAAAIYVLSNPSHVLIQDIVLRPLGESW</sequence>
<dbReference type="EMBL" id="GL449414">
    <property type="protein sequence ID" value="EFN82722.1"/>
    <property type="molecule type" value="Genomic_DNA"/>
</dbReference>
<dbReference type="PRINTS" id="PR00080">
    <property type="entry name" value="SDRFAMILY"/>
</dbReference>
<dbReference type="PANTHER" id="PTHR43115">
    <property type="entry name" value="DEHYDROGENASE/REDUCTASE SDR FAMILY MEMBER 11"/>
    <property type="match status" value="1"/>
</dbReference>
<keyword evidence="5" id="KW-1185">Reference proteome</keyword>
<dbReference type="InterPro" id="IPR020904">
    <property type="entry name" value="Sc_DH/Rdtase_CS"/>
</dbReference>
<name>E2BNE3_HARSA</name>
<keyword evidence="2" id="KW-0560">Oxidoreductase</keyword>
<dbReference type="Proteomes" id="UP000008237">
    <property type="component" value="Unassembled WGS sequence"/>
</dbReference>
<dbReference type="InParanoid" id="E2BNE3"/>
<dbReference type="GO" id="GO:0016616">
    <property type="term" value="F:oxidoreductase activity, acting on the CH-OH group of donors, NAD or NADP as acceptor"/>
    <property type="evidence" value="ECO:0007669"/>
    <property type="project" value="UniProtKB-ARBA"/>
</dbReference>
<dbReference type="OrthoDB" id="1933717at2759"/>
<dbReference type="FunCoup" id="E2BNE3">
    <property type="interactions" value="94"/>
</dbReference>
<dbReference type="FunFam" id="3.40.50.720:FF:000047">
    <property type="entry name" value="NADP-dependent L-serine/L-allo-threonine dehydrogenase"/>
    <property type="match status" value="1"/>
</dbReference>
<dbReference type="OMA" id="IACARNT"/>
<gene>
    <name evidence="4" type="ORF">EAI_01879</name>
</gene>
<accession>E2BNE3</accession>
<proteinExistence type="inferred from homology"/>
<protein>
    <submittedName>
        <fullName evidence="4">Dehydrogenase/reductase SDR family member 11</fullName>
    </submittedName>
</protein>
<dbReference type="PROSITE" id="PS00061">
    <property type="entry name" value="ADH_SHORT"/>
    <property type="match status" value="1"/>
</dbReference>
<evidence type="ECO:0000256" key="2">
    <source>
        <dbReference type="ARBA" id="ARBA00023002"/>
    </source>
</evidence>
<comment type="similarity">
    <text evidence="1 3">Belongs to the short-chain dehydrogenases/reductases (SDR) family.</text>
</comment>
<dbReference type="AlphaFoldDB" id="E2BNE3"/>
<evidence type="ECO:0000313" key="4">
    <source>
        <dbReference type="EMBL" id="EFN82722.1"/>
    </source>
</evidence>
<dbReference type="InterPro" id="IPR002347">
    <property type="entry name" value="SDR_fam"/>
</dbReference>
<dbReference type="Pfam" id="PF00106">
    <property type="entry name" value="adh_short"/>
    <property type="match status" value="1"/>
</dbReference>
<dbReference type="SUPFAM" id="SSF51735">
    <property type="entry name" value="NAD(P)-binding Rossmann-fold domains"/>
    <property type="match status" value="2"/>
</dbReference>